<dbReference type="InterPro" id="IPR040680">
    <property type="entry name" value="DUF5643"/>
</dbReference>
<feature type="transmembrane region" description="Helical" evidence="2">
    <location>
        <begin position="70"/>
        <end position="88"/>
    </location>
</feature>
<dbReference type="RefSeq" id="WP_185136896.1">
    <property type="nucleotide sequence ID" value="NZ_BORM01000003.1"/>
</dbReference>
<organism evidence="5 6">
    <name type="scientific">Cohnella xylanilytica</name>
    <dbReference type="NCBI Taxonomy" id="557555"/>
    <lineage>
        <taxon>Bacteria</taxon>
        <taxon>Bacillati</taxon>
        <taxon>Bacillota</taxon>
        <taxon>Bacilli</taxon>
        <taxon>Bacillales</taxon>
        <taxon>Paenibacillaceae</taxon>
        <taxon>Cohnella</taxon>
    </lineage>
</organism>
<proteinExistence type="predicted"/>
<sequence length="488" mass="54372">MRNGYDPEREYGRGSEGESPPDPRVQSVAEEVPGPVDPLDARLDEAIAAGIKRGQAEKNRRRRALRHRSVAAAAACLALVACLFSIRISPAFATMLRDIPGLEKFVDLIENGDRGIKLALENELMQPIGATDEHDGRSLTVNGIIVDESRMVVFYELRNDMNMEPFRMRSPELKDPQGQSLLAGYSYGDGGEATVERGRNVVRGTMDVWLQPGLSWPDKLTLTVASGEELPKADPTRLSGPSYRVGDELPPEDSSGPEYRVSFAIDKAKFADMKRVYPIGKTISVEGQKITFQEAVVTPLRIALKVGYDPANTKKIFGAGDLQLVDEAGHVWTSNGGQDTTIYFESSYFNQPKELYVEGSWFRALDRDKLEVVVDLDKKRILKAPDDRLKIENVSRSSNGIKLSFSLDNVPEEDKMIYASLFEGGPLKDGAGKSYDGWSSSSGGSMMNDSGKREGYMNIKELPYVQPLTFQLFYYPSYIREPYRIRIW</sequence>
<dbReference type="Gene3D" id="2.60.40.1630">
    <property type="entry name" value="bacillus anthracis domain"/>
    <property type="match status" value="1"/>
</dbReference>
<reference evidence="5 6" key="1">
    <citation type="submission" date="2020-08" db="EMBL/GenBank/DDBJ databases">
        <title>Cohnella phylogeny.</title>
        <authorList>
            <person name="Dunlap C."/>
        </authorList>
    </citation>
    <scope>NUCLEOTIDE SEQUENCE [LARGE SCALE GENOMIC DNA]</scope>
    <source>
        <strain evidence="5 6">DSM 25239</strain>
    </source>
</reference>
<feature type="region of interest" description="Disordered" evidence="1">
    <location>
        <begin position="226"/>
        <end position="258"/>
    </location>
</feature>
<evidence type="ECO:0000259" key="3">
    <source>
        <dbReference type="Pfam" id="PF13786"/>
    </source>
</evidence>
<keyword evidence="6" id="KW-1185">Reference proteome</keyword>
<evidence type="ECO:0000313" key="5">
    <source>
        <dbReference type="EMBL" id="MBB6692907.1"/>
    </source>
</evidence>
<protein>
    <submittedName>
        <fullName evidence="5">DUF4179 domain-containing protein</fullName>
    </submittedName>
</protein>
<keyword evidence="2" id="KW-0812">Transmembrane</keyword>
<dbReference type="Pfam" id="PF18705">
    <property type="entry name" value="DUF5643"/>
    <property type="match status" value="1"/>
</dbReference>
<evidence type="ECO:0000256" key="1">
    <source>
        <dbReference type="SAM" id="MobiDB-lite"/>
    </source>
</evidence>
<dbReference type="Proteomes" id="UP000553776">
    <property type="component" value="Unassembled WGS sequence"/>
</dbReference>
<keyword evidence="2" id="KW-0472">Membrane</keyword>
<feature type="domain" description="DUF4179" evidence="3">
    <location>
        <begin position="68"/>
        <end position="158"/>
    </location>
</feature>
<evidence type="ECO:0000313" key="6">
    <source>
        <dbReference type="Proteomes" id="UP000553776"/>
    </source>
</evidence>
<name>A0A841TWJ0_9BACL</name>
<dbReference type="EMBL" id="JACJVR010000062">
    <property type="protein sequence ID" value="MBB6692907.1"/>
    <property type="molecule type" value="Genomic_DNA"/>
</dbReference>
<accession>A0A841TWJ0</accession>
<comment type="caution">
    <text evidence="5">The sequence shown here is derived from an EMBL/GenBank/DDBJ whole genome shotgun (WGS) entry which is preliminary data.</text>
</comment>
<feature type="region of interest" description="Disordered" evidence="1">
    <location>
        <begin position="1"/>
        <end position="39"/>
    </location>
</feature>
<dbReference type="InterPro" id="IPR025436">
    <property type="entry name" value="DUF4179"/>
</dbReference>
<gene>
    <name evidence="5" type="ORF">H7B90_15975</name>
</gene>
<dbReference type="AlphaFoldDB" id="A0A841TWJ0"/>
<feature type="domain" description="DUF5643" evidence="4">
    <location>
        <begin position="275"/>
        <end position="375"/>
    </location>
</feature>
<feature type="compositionally biased region" description="Basic and acidic residues" evidence="1">
    <location>
        <begin position="1"/>
        <end position="16"/>
    </location>
</feature>
<keyword evidence="2" id="KW-1133">Transmembrane helix</keyword>
<evidence type="ECO:0000259" key="4">
    <source>
        <dbReference type="Pfam" id="PF18705"/>
    </source>
</evidence>
<evidence type="ECO:0000256" key="2">
    <source>
        <dbReference type="SAM" id="Phobius"/>
    </source>
</evidence>
<dbReference type="Pfam" id="PF13786">
    <property type="entry name" value="DUF4179"/>
    <property type="match status" value="1"/>
</dbReference>